<name>A0A1F6GFY6_9PROT</name>
<sequence length="122" mass="13776">MKRPGFTLLEVLVSFALLAGLLTLIFQSQTEGIFFLAKTARLEIVQKEAMNRLMGLERAGEMPNPASGRFETGHPLEGGRWEIVQEQEDFLGYPIGKITCHIFYLENEQEREFSASILGDLK</sequence>
<proteinExistence type="predicted"/>
<dbReference type="InterPro" id="IPR012902">
    <property type="entry name" value="N_methyl_site"/>
</dbReference>
<accession>A0A1F6GFY6</accession>
<dbReference type="Proteomes" id="UP000178449">
    <property type="component" value="Unassembled WGS sequence"/>
</dbReference>
<dbReference type="EMBL" id="MFNE01000006">
    <property type="protein sequence ID" value="OGG97016.1"/>
    <property type="molecule type" value="Genomic_DNA"/>
</dbReference>
<reference evidence="1 2" key="1">
    <citation type="journal article" date="2016" name="Nat. Commun.">
        <title>Thousands of microbial genomes shed light on interconnected biogeochemical processes in an aquifer system.</title>
        <authorList>
            <person name="Anantharaman K."/>
            <person name="Brown C.T."/>
            <person name="Hug L.A."/>
            <person name="Sharon I."/>
            <person name="Castelle C.J."/>
            <person name="Probst A.J."/>
            <person name="Thomas B.C."/>
            <person name="Singh A."/>
            <person name="Wilkins M.J."/>
            <person name="Karaoz U."/>
            <person name="Brodie E.L."/>
            <person name="Williams K.H."/>
            <person name="Hubbard S.S."/>
            <person name="Banfield J.F."/>
        </authorList>
    </citation>
    <scope>NUCLEOTIDE SEQUENCE [LARGE SCALE GENOMIC DNA]</scope>
</reference>
<dbReference type="NCBIfam" id="TIGR02532">
    <property type="entry name" value="IV_pilin_GFxxxE"/>
    <property type="match status" value="1"/>
</dbReference>
<dbReference type="AlphaFoldDB" id="A0A1F6GFY6"/>
<protein>
    <recommendedName>
        <fullName evidence="3">Type II secretion system protein GspI C-terminal domain-containing protein</fullName>
    </recommendedName>
</protein>
<comment type="caution">
    <text evidence="1">The sequence shown here is derived from an EMBL/GenBank/DDBJ whole genome shotgun (WGS) entry which is preliminary data.</text>
</comment>
<gene>
    <name evidence="1" type="ORF">A2527_02865</name>
</gene>
<evidence type="ECO:0000313" key="2">
    <source>
        <dbReference type="Proteomes" id="UP000178449"/>
    </source>
</evidence>
<dbReference type="Pfam" id="PF07963">
    <property type="entry name" value="N_methyl"/>
    <property type="match status" value="1"/>
</dbReference>
<organism evidence="1 2">
    <name type="scientific">Candidatus Lambdaproteobacteria bacterium RIFOXYD2_FULL_50_16</name>
    <dbReference type="NCBI Taxonomy" id="1817772"/>
    <lineage>
        <taxon>Bacteria</taxon>
        <taxon>Pseudomonadati</taxon>
        <taxon>Pseudomonadota</taxon>
        <taxon>Candidatus Lambdaproteobacteria</taxon>
    </lineage>
</organism>
<evidence type="ECO:0000313" key="1">
    <source>
        <dbReference type="EMBL" id="OGG97016.1"/>
    </source>
</evidence>
<dbReference type="STRING" id="1817772.A2527_02865"/>
<evidence type="ECO:0008006" key="3">
    <source>
        <dbReference type="Google" id="ProtNLM"/>
    </source>
</evidence>